<dbReference type="OrthoDB" id="9791537at2"/>
<evidence type="ECO:0000256" key="1">
    <source>
        <dbReference type="ARBA" id="ARBA00023015"/>
    </source>
</evidence>
<comment type="caution">
    <text evidence="5">The sequence shown here is derived from an EMBL/GenBank/DDBJ whole genome shotgun (WGS) entry which is preliminary data.</text>
</comment>
<dbReference type="SMART" id="SM00530">
    <property type="entry name" value="HTH_XRE"/>
    <property type="match status" value="1"/>
</dbReference>
<gene>
    <name evidence="5" type="ORF">DKK78_07030</name>
</gene>
<evidence type="ECO:0000313" key="6">
    <source>
        <dbReference type="Proteomes" id="UP000247673"/>
    </source>
</evidence>
<dbReference type="Pfam" id="PF00717">
    <property type="entry name" value="Peptidase_S24"/>
    <property type="match status" value="1"/>
</dbReference>
<sequence length="214" mass="24588">MNNLGQRIRARREELGLTQEQVAAQIGIKQQSYQAIESGNVKKPRHLYEISIALKCDMAWLLSGKDKDVINVEKIEVHAHQVPLISYVQAGVWTESCELRDSTGFEYIMTSLELSNKAFALKIKGDSMEPEFKEGDVVIIDPAIKPFPGEFVVAVNGDEEATFKKYRELGYDEHERMQFELIPLNPDYTTMSTLKQQIRIIGTMVEHRIFRRKR</sequence>
<evidence type="ECO:0000256" key="3">
    <source>
        <dbReference type="ARBA" id="ARBA00023163"/>
    </source>
</evidence>
<evidence type="ECO:0000259" key="4">
    <source>
        <dbReference type="PROSITE" id="PS50943"/>
    </source>
</evidence>
<dbReference type="PROSITE" id="PS50943">
    <property type="entry name" value="HTH_CROC1"/>
    <property type="match status" value="1"/>
</dbReference>
<dbReference type="CDD" id="cd06529">
    <property type="entry name" value="S24_LexA-like"/>
    <property type="match status" value="1"/>
</dbReference>
<dbReference type="GO" id="GO:0003677">
    <property type="term" value="F:DNA binding"/>
    <property type="evidence" value="ECO:0007669"/>
    <property type="project" value="UniProtKB-KW"/>
</dbReference>
<dbReference type="InterPro" id="IPR010982">
    <property type="entry name" value="Lambda_DNA-bd_dom_sf"/>
</dbReference>
<dbReference type="EMBL" id="QGLO01000004">
    <property type="protein sequence ID" value="PXY92052.1"/>
    <property type="molecule type" value="Genomic_DNA"/>
</dbReference>
<organism evidence="5 6">
    <name type="scientific">Gilliamella apis</name>
    <dbReference type="NCBI Taxonomy" id="1970738"/>
    <lineage>
        <taxon>Bacteria</taxon>
        <taxon>Pseudomonadati</taxon>
        <taxon>Pseudomonadota</taxon>
        <taxon>Gammaproteobacteria</taxon>
        <taxon>Orbales</taxon>
        <taxon>Orbaceae</taxon>
        <taxon>Gilliamella</taxon>
    </lineage>
</organism>
<dbReference type="Proteomes" id="UP000247673">
    <property type="component" value="Unassembled WGS sequence"/>
</dbReference>
<dbReference type="InterPro" id="IPR039418">
    <property type="entry name" value="LexA-like"/>
</dbReference>
<dbReference type="Gene3D" id="2.10.109.10">
    <property type="entry name" value="Umud Fragment, subunit A"/>
    <property type="match status" value="1"/>
</dbReference>
<evidence type="ECO:0000256" key="2">
    <source>
        <dbReference type="ARBA" id="ARBA00023125"/>
    </source>
</evidence>
<dbReference type="SUPFAM" id="SSF47413">
    <property type="entry name" value="lambda repressor-like DNA-binding domains"/>
    <property type="match status" value="1"/>
</dbReference>
<dbReference type="RefSeq" id="WP_110447943.1">
    <property type="nucleotide sequence ID" value="NZ_CP132381.1"/>
</dbReference>
<accession>A0A2V4E1U4</accession>
<dbReference type="SUPFAM" id="SSF51306">
    <property type="entry name" value="LexA/Signal peptidase"/>
    <property type="match status" value="1"/>
</dbReference>
<dbReference type="PANTHER" id="PTHR40661">
    <property type="match status" value="1"/>
</dbReference>
<dbReference type="InterPro" id="IPR015927">
    <property type="entry name" value="Peptidase_S24_S26A/B/C"/>
</dbReference>
<dbReference type="AlphaFoldDB" id="A0A2V4E1U4"/>
<dbReference type="InterPro" id="IPR036286">
    <property type="entry name" value="LexA/Signal_pep-like_sf"/>
</dbReference>
<proteinExistence type="predicted"/>
<feature type="domain" description="HTH cro/C1-type" evidence="4">
    <location>
        <begin position="8"/>
        <end position="61"/>
    </location>
</feature>
<protein>
    <submittedName>
        <fullName evidence="5">DNA-binding protein</fullName>
    </submittedName>
</protein>
<keyword evidence="2 5" id="KW-0238">DNA-binding</keyword>
<keyword evidence="6" id="KW-1185">Reference proteome</keyword>
<dbReference type="InterPro" id="IPR001387">
    <property type="entry name" value="Cro/C1-type_HTH"/>
</dbReference>
<keyword evidence="3" id="KW-0804">Transcription</keyword>
<reference evidence="5 6" key="1">
    <citation type="submission" date="2018-05" db="EMBL/GenBank/DDBJ databases">
        <title>Reference genomes for bee gut microbiota database.</title>
        <authorList>
            <person name="Ellegaard K.M."/>
        </authorList>
    </citation>
    <scope>NUCLEOTIDE SEQUENCE [LARGE SCALE GENOMIC DNA]</scope>
    <source>
        <strain evidence="5 6">ESL0172</strain>
    </source>
</reference>
<dbReference type="CDD" id="cd00093">
    <property type="entry name" value="HTH_XRE"/>
    <property type="match status" value="1"/>
</dbReference>
<dbReference type="Gene3D" id="1.10.260.40">
    <property type="entry name" value="lambda repressor-like DNA-binding domains"/>
    <property type="match status" value="1"/>
</dbReference>
<keyword evidence="1" id="KW-0805">Transcription regulation</keyword>
<dbReference type="PANTHER" id="PTHR40661:SF3">
    <property type="entry name" value="FELS-1 PROPHAGE TRANSCRIPTIONAL REGULATOR"/>
    <property type="match status" value="1"/>
</dbReference>
<evidence type="ECO:0000313" key="5">
    <source>
        <dbReference type="EMBL" id="PXY92052.1"/>
    </source>
</evidence>
<dbReference type="Pfam" id="PF01381">
    <property type="entry name" value="HTH_3"/>
    <property type="match status" value="1"/>
</dbReference>
<name>A0A2V4E1U4_9GAMM</name>